<dbReference type="EMBL" id="JAIQCV010000008">
    <property type="protein sequence ID" value="KAH1074298.1"/>
    <property type="molecule type" value="Genomic_DNA"/>
</dbReference>
<dbReference type="AlphaFoldDB" id="A0A9D3ZZE4"/>
<gene>
    <name evidence="3" type="ORF">J1N35_026626</name>
</gene>
<dbReference type="OrthoDB" id="1742721at2759"/>
<comment type="caution">
    <text evidence="3">The sequence shown here is derived from an EMBL/GenBank/DDBJ whole genome shotgun (WGS) entry which is preliminary data.</text>
</comment>
<dbReference type="Proteomes" id="UP000828251">
    <property type="component" value="Unassembled WGS sequence"/>
</dbReference>
<evidence type="ECO:0000313" key="3">
    <source>
        <dbReference type="EMBL" id="KAH1074298.1"/>
    </source>
</evidence>
<proteinExistence type="inferred from homology"/>
<keyword evidence="4" id="KW-1185">Reference proteome</keyword>
<accession>A0A9D3ZZE4</accession>
<protein>
    <submittedName>
        <fullName evidence="3">Uncharacterized protein</fullName>
    </submittedName>
</protein>
<sequence>MYELHFGVPLSSSILNSINTHLDARTISVLLRHCELKLLFVDTLPQSLALEAISLFPPNESPRFSLIQDDYDDAGGSNSSPFTVDSRFCCKYESLVEKGNPNFK</sequence>
<evidence type="ECO:0000256" key="1">
    <source>
        <dbReference type="ARBA" id="ARBA00006432"/>
    </source>
</evidence>
<keyword evidence="2" id="KW-0436">Ligase</keyword>
<dbReference type="GO" id="GO:0016874">
    <property type="term" value="F:ligase activity"/>
    <property type="evidence" value="ECO:0007669"/>
    <property type="project" value="UniProtKB-KW"/>
</dbReference>
<evidence type="ECO:0000256" key="2">
    <source>
        <dbReference type="ARBA" id="ARBA00022598"/>
    </source>
</evidence>
<name>A0A9D3ZZE4_9ROSI</name>
<dbReference type="PANTHER" id="PTHR43859:SF57">
    <property type="entry name" value="ACYL-ACTIVATING ENZYME 8-RELATED"/>
    <property type="match status" value="1"/>
</dbReference>
<evidence type="ECO:0000313" key="4">
    <source>
        <dbReference type="Proteomes" id="UP000828251"/>
    </source>
</evidence>
<comment type="similarity">
    <text evidence="1">Belongs to the ATP-dependent AMP-binding enzyme family.</text>
</comment>
<reference evidence="3 4" key="1">
    <citation type="journal article" date="2021" name="Plant Biotechnol. J.">
        <title>Multi-omics assisted identification of the key and species-specific regulatory components of drought-tolerant mechanisms in Gossypium stocksii.</title>
        <authorList>
            <person name="Yu D."/>
            <person name="Ke L."/>
            <person name="Zhang D."/>
            <person name="Wu Y."/>
            <person name="Sun Y."/>
            <person name="Mei J."/>
            <person name="Sun J."/>
            <person name="Sun Y."/>
        </authorList>
    </citation>
    <scope>NUCLEOTIDE SEQUENCE [LARGE SCALE GENOMIC DNA]</scope>
    <source>
        <strain evidence="4">cv. E1</strain>
        <tissue evidence="3">Leaf</tissue>
    </source>
</reference>
<dbReference type="PANTHER" id="PTHR43859">
    <property type="entry name" value="ACYL-ACTIVATING ENZYME"/>
    <property type="match status" value="1"/>
</dbReference>
<organism evidence="3 4">
    <name type="scientific">Gossypium stocksii</name>
    <dbReference type="NCBI Taxonomy" id="47602"/>
    <lineage>
        <taxon>Eukaryota</taxon>
        <taxon>Viridiplantae</taxon>
        <taxon>Streptophyta</taxon>
        <taxon>Embryophyta</taxon>
        <taxon>Tracheophyta</taxon>
        <taxon>Spermatophyta</taxon>
        <taxon>Magnoliopsida</taxon>
        <taxon>eudicotyledons</taxon>
        <taxon>Gunneridae</taxon>
        <taxon>Pentapetalae</taxon>
        <taxon>rosids</taxon>
        <taxon>malvids</taxon>
        <taxon>Malvales</taxon>
        <taxon>Malvaceae</taxon>
        <taxon>Malvoideae</taxon>
        <taxon>Gossypium</taxon>
    </lineage>
</organism>